<evidence type="ECO:0000313" key="3">
    <source>
        <dbReference type="Proteomes" id="UP000193648"/>
    </source>
</evidence>
<dbReference type="Proteomes" id="UP000193648">
    <property type="component" value="Unassembled WGS sequence"/>
</dbReference>
<evidence type="ECO:0008006" key="4">
    <source>
        <dbReference type="Google" id="ProtNLM"/>
    </source>
</evidence>
<dbReference type="AlphaFoldDB" id="A0A1Y2GGW6"/>
<dbReference type="GeneID" id="33572164"/>
<feature type="chain" id="PRO_5012824624" description="Ricin B lectin domain-containing protein" evidence="1">
    <location>
        <begin position="22"/>
        <end position="186"/>
    </location>
</feature>
<gene>
    <name evidence="2" type="ORF">BCR41DRAFT_423734</name>
</gene>
<name>A0A1Y2GGW6_9FUNG</name>
<dbReference type="InParanoid" id="A0A1Y2GGW6"/>
<proteinExistence type="predicted"/>
<feature type="signal peptide" evidence="1">
    <location>
        <begin position="1"/>
        <end position="21"/>
    </location>
</feature>
<keyword evidence="1" id="KW-0732">Signal</keyword>
<dbReference type="RefSeq" id="XP_021879306.1">
    <property type="nucleotide sequence ID" value="XM_022030322.1"/>
</dbReference>
<sequence length="186" mass="20795">MYPLVGFLVMSLLFMLEQALAVSIPNGNYRIQQGNRYLSAGKYKSDSIAFLLPGDDEWEQIWRVENESDGTVTITSPDTGRFLTLGQGIAQPHAYVMFSRFWQTWKLEPGSDSGLYAIAYPGGPVHGNTLAIDLSPNDRSTNRLHLEVVNSESSHAKWSFERMHGDGKLSSCGPERSQPLFRVQKV</sequence>
<reference evidence="2 3" key="1">
    <citation type="submission" date="2016-07" db="EMBL/GenBank/DDBJ databases">
        <title>Pervasive Adenine N6-methylation of Active Genes in Fungi.</title>
        <authorList>
            <consortium name="DOE Joint Genome Institute"/>
            <person name="Mondo S.J."/>
            <person name="Dannebaum R.O."/>
            <person name="Kuo R.C."/>
            <person name="Labutti K."/>
            <person name="Haridas S."/>
            <person name="Kuo A."/>
            <person name="Salamov A."/>
            <person name="Ahrendt S.R."/>
            <person name="Lipzen A."/>
            <person name="Sullivan W."/>
            <person name="Andreopoulos W.B."/>
            <person name="Clum A."/>
            <person name="Lindquist E."/>
            <person name="Daum C."/>
            <person name="Ramamoorthy G.K."/>
            <person name="Gryganskyi A."/>
            <person name="Culley D."/>
            <person name="Magnuson J.K."/>
            <person name="James T.Y."/>
            <person name="O'Malley M.A."/>
            <person name="Stajich J.E."/>
            <person name="Spatafora J.W."/>
            <person name="Visel A."/>
            <person name="Grigoriev I.V."/>
        </authorList>
    </citation>
    <scope>NUCLEOTIDE SEQUENCE [LARGE SCALE GENOMIC DNA]</scope>
    <source>
        <strain evidence="2 3">NRRL 3116</strain>
    </source>
</reference>
<accession>A0A1Y2GGW6</accession>
<dbReference type="EMBL" id="MCFF01000030">
    <property type="protein sequence ID" value="ORZ10585.1"/>
    <property type="molecule type" value="Genomic_DNA"/>
</dbReference>
<evidence type="ECO:0000313" key="2">
    <source>
        <dbReference type="EMBL" id="ORZ10585.1"/>
    </source>
</evidence>
<dbReference type="InterPro" id="IPR035992">
    <property type="entry name" value="Ricin_B-like_lectins"/>
</dbReference>
<dbReference type="SUPFAM" id="SSF50370">
    <property type="entry name" value="Ricin B-like lectins"/>
    <property type="match status" value="1"/>
</dbReference>
<keyword evidence="3" id="KW-1185">Reference proteome</keyword>
<comment type="caution">
    <text evidence="2">The sequence shown here is derived from an EMBL/GenBank/DDBJ whole genome shotgun (WGS) entry which is preliminary data.</text>
</comment>
<dbReference type="Gene3D" id="2.80.10.50">
    <property type="match status" value="1"/>
</dbReference>
<evidence type="ECO:0000256" key="1">
    <source>
        <dbReference type="SAM" id="SignalP"/>
    </source>
</evidence>
<protein>
    <recommendedName>
        <fullName evidence="4">Ricin B lectin domain-containing protein</fullName>
    </recommendedName>
</protein>
<organism evidence="2 3">
    <name type="scientific">Lobosporangium transversale</name>
    <dbReference type="NCBI Taxonomy" id="64571"/>
    <lineage>
        <taxon>Eukaryota</taxon>
        <taxon>Fungi</taxon>
        <taxon>Fungi incertae sedis</taxon>
        <taxon>Mucoromycota</taxon>
        <taxon>Mortierellomycotina</taxon>
        <taxon>Mortierellomycetes</taxon>
        <taxon>Mortierellales</taxon>
        <taxon>Mortierellaceae</taxon>
        <taxon>Lobosporangium</taxon>
    </lineage>
</organism>